<name>A0A8J6JL44_9FIRM</name>
<reference evidence="2" key="1">
    <citation type="submission" date="2020-08" db="EMBL/GenBank/DDBJ databases">
        <title>Genome public.</title>
        <authorList>
            <person name="Liu C."/>
            <person name="Sun Q."/>
        </authorList>
    </citation>
    <scope>NUCLEOTIDE SEQUENCE</scope>
    <source>
        <strain evidence="2">NSJ-52</strain>
    </source>
</reference>
<dbReference type="RefSeq" id="WP_186918889.1">
    <property type="nucleotide sequence ID" value="NZ_JACOPQ010000004.1"/>
</dbReference>
<feature type="transmembrane region" description="Helical" evidence="1">
    <location>
        <begin position="12"/>
        <end position="34"/>
    </location>
</feature>
<keyword evidence="1" id="KW-0472">Membrane</keyword>
<dbReference type="Proteomes" id="UP000607645">
    <property type="component" value="Unassembled WGS sequence"/>
</dbReference>
<evidence type="ECO:0000313" key="2">
    <source>
        <dbReference type="EMBL" id="MBC5736825.1"/>
    </source>
</evidence>
<sequence>MNRKNLPPVGIGVVTVFTVLLVLTLSVFSALTLTSARADLALSRTNARTVSAYYAADAEAAALYEEFAAGTEVELVADVPMTERQSLHIHLVREGDGVRILAWQTVPLEDGTDLGGDSLPVWDGTLPG</sequence>
<keyword evidence="1" id="KW-1133">Transmembrane helix</keyword>
<organism evidence="2 3">
    <name type="scientific">Lawsonibacter faecis</name>
    <dbReference type="NCBI Taxonomy" id="2763052"/>
    <lineage>
        <taxon>Bacteria</taxon>
        <taxon>Bacillati</taxon>
        <taxon>Bacillota</taxon>
        <taxon>Clostridia</taxon>
        <taxon>Eubacteriales</taxon>
        <taxon>Oscillospiraceae</taxon>
        <taxon>Lawsonibacter</taxon>
    </lineage>
</organism>
<proteinExistence type="predicted"/>
<keyword evidence="3" id="KW-1185">Reference proteome</keyword>
<evidence type="ECO:0000313" key="3">
    <source>
        <dbReference type="Proteomes" id="UP000607645"/>
    </source>
</evidence>
<accession>A0A8J6JL44</accession>
<keyword evidence="1" id="KW-0812">Transmembrane</keyword>
<dbReference type="EMBL" id="JACOPQ010000004">
    <property type="protein sequence ID" value="MBC5736825.1"/>
    <property type="molecule type" value="Genomic_DNA"/>
</dbReference>
<protein>
    <submittedName>
        <fullName evidence="2">Uncharacterized protein</fullName>
    </submittedName>
</protein>
<comment type="caution">
    <text evidence="2">The sequence shown here is derived from an EMBL/GenBank/DDBJ whole genome shotgun (WGS) entry which is preliminary data.</text>
</comment>
<dbReference type="AlphaFoldDB" id="A0A8J6JL44"/>
<evidence type="ECO:0000256" key="1">
    <source>
        <dbReference type="SAM" id="Phobius"/>
    </source>
</evidence>
<gene>
    <name evidence="2" type="ORF">H8S62_07340</name>
</gene>